<dbReference type="RefSeq" id="XP_025464526.1">
    <property type="nucleotide sequence ID" value="XM_025615877.1"/>
</dbReference>
<name>A0A317VUF1_9EURO</name>
<evidence type="ECO:0008006" key="3">
    <source>
        <dbReference type="Google" id="ProtNLM"/>
    </source>
</evidence>
<evidence type="ECO:0000313" key="2">
    <source>
        <dbReference type="Proteomes" id="UP000246702"/>
    </source>
</evidence>
<dbReference type="EMBL" id="MSFK01000025">
    <property type="protein sequence ID" value="PWY78014.1"/>
    <property type="molecule type" value="Genomic_DNA"/>
</dbReference>
<keyword evidence="2" id="KW-1185">Reference proteome</keyword>
<dbReference type="AlphaFoldDB" id="A0A317VUF1"/>
<dbReference type="Proteomes" id="UP000246702">
    <property type="component" value="Unassembled WGS sequence"/>
</dbReference>
<evidence type="ECO:0000313" key="1">
    <source>
        <dbReference type="EMBL" id="PWY78014.1"/>
    </source>
</evidence>
<comment type="caution">
    <text evidence="1">The sequence shown here is derived from an EMBL/GenBank/DDBJ whole genome shotgun (WGS) entry which is preliminary data.</text>
</comment>
<gene>
    <name evidence="1" type="ORF">BO94DRAFT_588317</name>
</gene>
<dbReference type="OrthoDB" id="5416097at2759"/>
<dbReference type="GeneID" id="37118020"/>
<reference evidence="1 2" key="1">
    <citation type="submission" date="2016-12" db="EMBL/GenBank/DDBJ databases">
        <title>The genomes of Aspergillus section Nigri reveals drivers in fungal speciation.</title>
        <authorList>
            <consortium name="DOE Joint Genome Institute"/>
            <person name="Vesth T.C."/>
            <person name="Nybo J."/>
            <person name="Theobald S."/>
            <person name="Brandl J."/>
            <person name="Frisvad J.C."/>
            <person name="Nielsen K.F."/>
            <person name="Lyhne E.K."/>
            <person name="Kogle M.E."/>
            <person name="Kuo A."/>
            <person name="Riley R."/>
            <person name="Clum A."/>
            <person name="Nolan M."/>
            <person name="Lipzen A."/>
            <person name="Salamov A."/>
            <person name="Henrissat B."/>
            <person name="Wiebenga A."/>
            <person name="De Vries R.P."/>
            <person name="Grigoriev I.V."/>
            <person name="Mortensen U.H."/>
            <person name="Andersen M.R."/>
            <person name="Baker S.E."/>
        </authorList>
    </citation>
    <scope>NUCLEOTIDE SEQUENCE [LARGE SCALE GENOMIC DNA]</scope>
    <source>
        <strain evidence="1 2">CBS 115572</strain>
    </source>
</reference>
<protein>
    <recommendedName>
        <fullName evidence="3">HNH nuclease domain-containing protein</fullName>
    </recommendedName>
</protein>
<organism evidence="1 2">
    <name type="scientific">Aspergillus sclerotioniger CBS 115572</name>
    <dbReference type="NCBI Taxonomy" id="1450535"/>
    <lineage>
        <taxon>Eukaryota</taxon>
        <taxon>Fungi</taxon>
        <taxon>Dikarya</taxon>
        <taxon>Ascomycota</taxon>
        <taxon>Pezizomycotina</taxon>
        <taxon>Eurotiomycetes</taxon>
        <taxon>Eurotiomycetidae</taxon>
        <taxon>Eurotiales</taxon>
        <taxon>Aspergillaceae</taxon>
        <taxon>Aspergillus</taxon>
        <taxon>Aspergillus subgen. Circumdati</taxon>
    </lineage>
</organism>
<proteinExistence type="predicted"/>
<accession>A0A317VUF1</accession>
<sequence length="229" mass="25829">MRASESTSKNTNGGIVIAKSLCRKRDQDTCLITYLREPIEVAHIYPFSLGKKKTSGGPYVTFGPRRGSTDGKRKSQDRNLWEKARFALRPMCISDDQKVMTAEFFWLPGHKRSGYKAIDEPPVAFSSDLTACTVEEIERAKLFDMRTKSEINSGDALTFSTREPVKYSLPSIELLEMQWTLHRVLALSGAADVTDEDLDPYIRMGLGLNIVGEGEEEEDIKDVEMRRGR</sequence>